<organism evidence="1 2">
    <name type="scientific">Toxocara canis</name>
    <name type="common">Canine roundworm</name>
    <dbReference type="NCBI Taxonomy" id="6265"/>
    <lineage>
        <taxon>Eukaryota</taxon>
        <taxon>Metazoa</taxon>
        <taxon>Ecdysozoa</taxon>
        <taxon>Nematoda</taxon>
        <taxon>Chromadorea</taxon>
        <taxon>Rhabditida</taxon>
        <taxon>Spirurina</taxon>
        <taxon>Ascaridomorpha</taxon>
        <taxon>Ascaridoidea</taxon>
        <taxon>Toxocaridae</taxon>
        <taxon>Toxocara</taxon>
    </lineage>
</organism>
<dbReference type="EMBL" id="JPKZ01002763">
    <property type="protein sequence ID" value="KHN75309.1"/>
    <property type="molecule type" value="Genomic_DNA"/>
</dbReference>
<dbReference type="Proteomes" id="UP000031036">
    <property type="component" value="Unassembled WGS sequence"/>
</dbReference>
<gene>
    <name evidence="1" type="ORF">Tcan_01089</name>
</gene>
<protein>
    <submittedName>
        <fullName evidence="1">Uncharacterized protein</fullName>
    </submittedName>
</protein>
<reference evidence="1 2" key="1">
    <citation type="submission" date="2014-11" db="EMBL/GenBank/DDBJ databases">
        <title>Genetic blueprint of the zoonotic pathogen Toxocara canis.</title>
        <authorList>
            <person name="Zhu X.-Q."/>
            <person name="Korhonen P.K."/>
            <person name="Cai H."/>
            <person name="Young N.D."/>
            <person name="Nejsum P."/>
            <person name="von Samson-Himmelstjerna G."/>
            <person name="Boag P.R."/>
            <person name="Tan P."/>
            <person name="Li Q."/>
            <person name="Min J."/>
            <person name="Yang Y."/>
            <person name="Wang X."/>
            <person name="Fang X."/>
            <person name="Hall R.S."/>
            <person name="Hofmann A."/>
            <person name="Sternberg P.W."/>
            <person name="Jex A.R."/>
            <person name="Gasser R.B."/>
        </authorList>
    </citation>
    <scope>NUCLEOTIDE SEQUENCE [LARGE SCALE GENOMIC DNA]</scope>
    <source>
        <strain evidence="1">PN_DK_2014</strain>
    </source>
</reference>
<proteinExistence type="predicted"/>
<keyword evidence="2" id="KW-1185">Reference proteome</keyword>
<comment type="caution">
    <text evidence="1">The sequence shown here is derived from an EMBL/GenBank/DDBJ whole genome shotgun (WGS) entry which is preliminary data.</text>
</comment>
<accession>A0A0B2V1G1</accession>
<feature type="non-terminal residue" evidence="1">
    <location>
        <position position="1"/>
    </location>
</feature>
<evidence type="ECO:0000313" key="1">
    <source>
        <dbReference type="EMBL" id="KHN75309.1"/>
    </source>
</evidence>
<evidence type="ECO:0000313" key="2">
    <source>
        <dbReference type="Proteomes" id="UP000031036"/>
    </source>
</evidence>
<feature type="non-terminal residue" evidence="1">
    <location>
        <position position="115"/>
    </location>
</feature>
<sequence>CFQNWNFVDEALLAFFSYSKKFPRKISFTRNLKIASRSFMYHFPYQSPLFGLDFPETETLITFASWLCECICSLMKAFSWIGFTVFLYKVVFWFGNLFVSECCEVHYALCPMQTY</sequence>
<dbReference type="AlphaFoldDB" id="A0A0B2V1G1"/>
<name>A0A0B2V1G1_TOXCA</name>